<name>A0A9P1BVZ7_9DINO</name>
<dbReference type="AlphaFoldDB" id="A0A9P1BVZ7"/>
<dbReference type="EMBL" id="CAMXCT020000457">
    <property type="protein sequence ID" value="CAL1132466.1"/>
    <property type="molecule type" value="Genomic_DNA"/>
</dbReference>
<comment type="caution">
    <text evidence="2">The sequence shown here is derived from an EMBL/GenBank/DDBJ whole genome shotgun (WGS) entry which is preliminary data.</text>
</comment>
<evidence type="ECO:0000256" key="1">
    <source>
        <dbReference type="SAM" id="SignalP"/>
    </source>
</evidence>
<evidence type="ECO:0000313" key="4">
    <source>
        <dbReference type="Proteomes" id="UP001152797"/>
    </source>
</evidence>
<dbReference type="OrthoDB" id="439142at2759"/>
<reference evidence="3 4" key="2">
    <citation type="submission" date="2024-05" db="EMBL/GenBank/DDBJ databases">
        <authorList>
            <person name="Chen Y."/>
            <person name="Shah S."/>
            <person name="Dougan E. K."/>
            <person name="Thang M."/>
            <person name="Chan C."/>
        </authorList>
    </citation>
    <scope>NUCLEOTIDE SEQUENCE [LARGE SCALE GENOMIC DNA]</scope>
</reference>
<protein>
    <submittedName>
        <fullName evidence="3">Deoxyribonuclease gamma</fullName>
    </submittedName>
</protein>
<evidence type="ECO:0000313" key="2">
    <source>
        <dbReference type="EMBL" id="CAI3979091.1"/>
    </source>
</evidence>
<dbReference type="EMBL" id="CAMXCT010000457">
    <property type="protein sequence ID" value="CAI3979091.1"/>
    <property type="molecule type" value="Genomic_DNA"/>
</dbReference>
<organism evidence="2">
    <name type="scientific">Cladocopium goreaui</name>
    <dbReference type="NCBI Taxonomy" id="2562237"/>
    <lineage>
        <taxon>Eukaryota</taxon>
        <taxon>Sar</taxon>
        <taxon>Alveolata</taxon>
        <taxon>Dinophyceae</taxon>
        <taxon>Suessiales</taxon>
        <taxon>Symbiodiniaceae</taxon>
        <taxon>Cladocopium</taxon>
    </lineage>
</organism>
<evidence type="ECO:0000313" key="3">
    <source>
        <dbReference type="EMBL" id="CAL4766403.1"/>
    </source>
</evidence>
<feature type="non-terminal residue" evidence="2">
    <location>
        <position position="1"/>
    </location>
</feature>
<keyword evidence="4" id="KW-1185">Reference proteome</keyword>
<feature type="chain" id="PRO_5043269872" evidence="1">
    <location>
        <begin position="22"/>
        <end position="110"/>
    </location>
</feature>
<dbReference type="EMBL" id="CAMXCT030000457">
    <property type="protein sequence ID" value="CAL4766403.1"/>
    <property type="molecule type" value="Genomic_DNA"/>
</dbReference>
<proteinExistence type="predicted"/>
<gene>
    <name evidence="2" type="ORF">C1SCF055_LOCUS7069</name>
</gene>
<dbReference type="InterPro" id="IPR036691">
    <property type="entry name" value="Endo/exonu/phosph_ase_sf"/>
</dbReference>
<accession>A0A9P1BVZ7</accession>
<dbReference type="Proteomes" id="UP001152797">
    <property type="component" value="Unassembled WGS sequence"/>
</dbReference>
<dbReference type="Gene3D" id="3.60.10.10">
    <property type="entry name" value="Endonuclease/exonuclease/phosphatase"/>
    <property type="match status" value="1"/>
</dbReference>
<reference evidence="2" key="1">
    <citation type="submission" date="2022-10" db="EMBL/GenBank/DDBJ databases">
        <authorList>
            <person name="Chen Y."/>
            <person name="Dougan E. K."/>
            <person name="Chan C."/>
            <person name="Rhodes N."/>
            <person name="Thang M."/>
        </authorList>
    </citation>
    <scope>NUCLEOTIDE SEQUENCE</scope>
</reference>
<keyword evidence="1" id="KW-0732">Signal</keyword>
<feature type="signal peptide" evidence="1">
    <location>
        <begin position="1"/>
        <end position="21"/>
    </location>
</feature>
<sequence length="110" mass="12191">MWWIRFLWLPFAESSQQLSEAATCDGIFFATFNIQNYGVSKASKSAVLEALAVTIRRYDLVTIQEISQLPDDTGVCGLNTESAICDLQVAVNSEGRNFALQISPRIGDEQ</sequence>